<dbReference type="SUPFAM" id="SSF103511">
    <property type="entry name" value="Chlorophyll a-b binding protein"/>
    <property type="match status" value="1"/>
</dbReference>
<dbReference type="GO" id="GO:0008942">
    <property type="term" value="F:nitrite reductase [NAD(P)H] activity"/>
    <property type="evidence" value="ECO:0007669"/>
    <property type="project" value="InterPro"/>
</dbReference>
<dbReference type="PANTHER" id="PTHR43456">
    <property type="entry name" value="RIESKE (2FE-2S) DOMAIN-CONTAINING PROTEIN"/>
    <property type="match status" value="1"/>
</dbReference>
<name>A0A2K1KEX8_PHYPA</name>
<proteinExistence type="predicted"/>
<evidence type="ECO:0000256" key="7">
    <source>
        <dbReference type="ARBA" id="ARBA00023063"/>
    </source>
</evidence>
<feature type="domain" description="Rieske" evidence="8">
    <location>
        <begin position="89"/>
        <end position="199"/>
    </location>
</feature>
<dbReference type="SUPFAM" id="SSF50022">
    <property type="entry name" value="ISP domain"/>
    <property type="match status" value="1"/>
</dbReference>
<dbReference type="RefSeq" id="XP_024377109.1">
    <property type="nucleotide sequence ID" value="XM_024521341.1"/>
</dbReference>
<dbReference type="PaxDb" id="3218-PP1S270_57V6.1"/>
<evidence type="ECO:0000313" key="11">
    <source>
        <dbReference type="Proteomes" id="UP000006727"/>
    </source>
</evidence>
<dbReference type="GO" id="GO:0009507">
    <property type="term" value="C:chloroplast"/>
    <property type="evidence" value="ECO:0007669"/>
    <property type="project" value="UniProtKB-SubCell"/>
</dbReference>
<organism evidence="9">
    <name type="scientific">Physcomitrium patens</name>
    <name type="common">Spreading-leaved earth moss</name>
    <name type="synonym">Physcomitrella patens</name>
    <dbReference type="NCBI Taxonomy" id="3218"/>
    <lineage>
        <taxon>Eukaryota</taxon>
        <taxon>Viridiplantae</taxon>
        <taxon>Streptophyta</taxon>
        <taxon>Embryophyta</taxon>
        <taxon>Bryophyta</taxon>
        <taxon>Bryophytina</taxon>
        <taxon>Bryopsida</taxon>
        <taxon>Funariidae</taxon>
        <taxon>Funariales</taxon>
        <taxon>Funariaceae</taxon>
        <taxon>Physcomitrium</taxon>
    </lineage>
</organism>
<reference evidence="10" key="3">
    <citation type="submission" date="2020-12" db="UniProtKB">
        <authorList>
            <consortium name="EnsemblPlants"/>
        </authorList>
    </citation>
    <scope>IDENTIFICATION</scope>
</reference>
<protein>
    <recommendedName>
        <fullName evidence="8">Rieske domain-containing protein</fullName>
    </recommendedName>
</protein>
<dbReference type="EMBL" id="ABEU02000006">
    <property type="protein sequence ID" value="PNR52336.1"/>
    <property type="molecule type" value="Genomic_DNA"/>
</dbReference>
<dbReference type="EnsemblPlants" id="Pp3c6_9090V3.2">
    <property type="protein sequence ID" value="Pp3c6_9090V3.2"/>
    <property type="gene ID" value="Pp3c6_9090"/>
</dbReference>
<gene>
    <name evidence="10" type="primary">LOC112283070</name>
    <name evidence="9" type="ORF">PHYPA_008710</name>
</gene>
<evidence type="ECO:0000256" key="6">
    <source>
        <dbReference type="ARBA" id="ARBA00023014"/>
    </source>
</evidence>
<dbReference type="GO" id="GO:0051537">
    <property type="term" value="F:2 iron, 2 sulfur cluster binding"/>
    <property type="evidence" value="ECO:0007669"/>
    <property type="project" value="UniProtKB-KW"/>
</dbReference>
<evidence type="ECO:0000256" key="5">
    <source>
        <dbReference type="ARBA" id="ARBA00023004"/>
    </source>
</evidence>
<dbReference type="PROSITE" id="PS51296">
    <property type="entry name" value="RIESKE"/>
    <property type="match status" value="1"/>
</dbReference>
<dbReference type="PANTHER" id="PTHR43456:SF2">
    <property type="entry name" value="RIESKE (2FE-2S) DOMAIN-CONTAINING PROTEIN"/>
    <property type="match status" value="1"/>
</dbReference>
<keyword evidence="4" id="KW-0560">Oxidoreductase</keyword>
<dbReference type="GO" id="GO:0046872">
    <property type="term" value="F:metal ion binding"/>
    <property type="evidence" value="ECO:0007669"/>
    <property type="project" value="UniProtKB-KW"/>
</dbReference>
<keyword evidence="1" id="KW-0001">2Fe-2S</keyword>
<evidence type="ECO:0000256" key="3">
    <source>
        <dbReference type="ARBA" id="ARBA00022946"/>
    </source>
</evidence>
<evidence type="ECO:0000259" key="8">
    <source>
        <dbReference type="PROSITE" id="PS51296"/>
    </source>
</evidence>
<keyword evidence="5" id="KW-0408">Iron</keyword>
<keyword evidence="7" id="KW-0534">Nitrate assimilation</keyword>
<reference evidence="9 11" key="2">
    <citation type="journal article" date="2018" name="Plant J.">
        <title>The Physcomitrella patens chromosome-scale assembly reveals moss genome structure and evolution.</title>
        <authorList>
            <person name="Lang D."/>
            <person name="Ullrich K.K."/>
            <person name="Murat F."/>
            <person name="Fuchs J."/>
            <person name="Jenkins J."/>
            <person name="Haas F.B."/>
            <person name="Piednoel M."/>
            <person name="Gundlach H."/>
            <person name="Van Bel M."/>
            <person name="Meyberg R."/>
            <person name="Vives C."/>
            <person name="Morata J."/>
            <person name="Symeonidi A."/>
            <person name="Hiss M."/>
            <person name="Muchero W."/>
            <person name="Kamisugi Y."/>
            <person name="Saleh O."/>
            <person name="Blanc G."/>
            <person name="Decker E.L."/>
            <person name="van Gessel N."/>
            <person name="Grimwood J."/>
            <person name="Hayes R.D."/>
            <person name="Graham S.W."/>
            <person name="Gunter L.E."/>
            <person name="McDaniel S.F."/>
            <person name="Hoernstein S.N.W."/>
            <person name="Larsson A."/>
            <person name="Li F.W."/>
            <person name="Perroud P.F."/>
            <person name="Phillips J."/>
            <person name="Ranjan P."/>
            <person name="Rokshar D.S."/>
            <person name="Rothfels C.J."/>
            <person name="Schneider L."/>
            <person name="Shu S."/>
            <person name="Stevenson D.W."/>
            <person name="Thummler F."/>
            <person name="Tillich M."/>
            <person name="Villarreal Aguilar J.C."/>
            <person name="Widiez T."/>
            <person name="Wong G.K."/>
            <person name="Wymore A."/>
            <person name="Zhang Y."/>
            <person name="Zimmer A.D."/>
            <person name="Quatrano R.S."/>
            <person name="Mayer K.F.X."/>
            <person name="Goodstein D."/>
            <person name="Casacuberta J.M."/>
            <person name="Vandepoele K."/>
            <person name="Reski R."/>
            <person name="Cuming A.C."/>
            <person name="Tuskan G.A."/>
            <person name="Maumus F."/>
            <person name="Salse J."/>
            <person name="Schmutz J."/>
            <person name="Rensing S.A."/>
        </authorList>
    </citation>
    <scope>NUCLEOTIDE SEQUENCE [LARGE SCALE GENOMIC DNA]</scope>
    <source>
        <strain evidence="10 11">cv. Gransden 2004</strain>
    </source>
</reference>
<dbReference type="OMA" id="TDDQNIY"/>
<evidence type="ECO:0000256" key="4">
    <source>
        <dbReference type="ARBA" id="ARBA00023002"/>
    </source>
</evidence>
<dbReference type="EnsemblPlants" id="Pp3c6_9090V3.1">
    <property type="protein sequence ID" value="Pp3c6_9090V3.1"/>
    <property type="gene ID" value="Pp3c6_9090"/>
</dbReference>
<dbReference type="OrthoDB" id="1910064at2759"/>
<keyword evidence="11" id="KW-1185">Reference proteome</keyword>
<dbReference type="Gene3D" id="1.10.3460.10">
    <property type="entry name" value="Chlorophyll a/b binding protein domain"/>
    <property type="match status" value="1"/>
</dbReference>
<dbReference type="Proteomes" id="UP000006727">
    <property type="component" value="Chromosome 6"/>
</dbReference>
<evidence type="ECO:0000313" key="9">
    <source>
        <dbReference type="EMBL" id="PNR52336.1"/>
    </source>
</evidence>
<keyword evidence="6" id="KW-0411">Iron-sulfur</keyword>
<dbReference type="AlphaFoldDB" id="A0A2K1KEX8"/>
<dbReference type="InterPro" id="IPR012748">
    <property type="entry name" value="Rieske-like_NirD"/>
</dbReference>
<dbReference type="GO" id="GO:0042128">
    <property type="term" value="P:nitrate assimilation"/>
    <property type="evidence" value="ECO:0007669"/>
    <property type="project" value="UniProtKB-KW"/>
</dbReference>
<dbReference type="Gene3D" id="2.102.10.10">
    <property type="entry name" value="Rieske [2Fe-2S] iron-sulphur domain"/>
    <property type="match status" value="1"/>
</dbReference>
<sequence>MAAVVGFNPLVGAGLASPCASGACSVSETSSVALPQLGSGKRHARVGALVSGSARKNVVVCSSSSSGGDVSVSQASAEARPSQASGNWVPVIPLAALPRGERRLVRQDGETVLLLWYKNDVYAIENQSPAEGAYSEGLINARLTPDGCIVCPSTESTYDLKSGKVKEWMPTNPVLRVLTPSLRDLVTYPVKVEDESIYINVRGGGYAEIVFGGAASGNAGRTATNIDVDEVKMEVVETEEGFGWTRKNEIINGRAAMIGFFMLIIQELVTGKGFLAGLGFLDFLYKYVFNGYNPSP</sequence>
<keyword evidence="2" id="KW-0479">Metal-binding</keyword>
<dbReference type="InterPro" id="IPR036922">
    <property type="entry name" value="Rieske_2Fe-2S_sf"/>
</dbReference>
<dbReference type="InterPro" id="IPR017941">
    <property type="entry name" value="Rieske_2Fe-2S"/>
</dbReference>
<keyword evidence="3" id="KW-0809">Transit peptide</keyword>
<dbReference type="Gramene" id="Pp3c6_9090V3.2">
    <property type="protein sequence ID" value="Pp3c6_9090V3.2"/>
    <property type="gene ID" value="Pp3c6_9090"/>
</dbReference>
<dbReference type="CDD" id="cd03467">
    <property type="entry name" value="Rieske"/>
    <property type="match status" value="1"/>
</dbReference>
<evidence type="ECO:0000256" key="1">
    <source>
        <dbReference type="ARBA" id="ARBA00022714"/>
    </source>
</evidence>
<reference evidence="9 11" key="1">
    <citation type="journal article" date="2008" name="Science">
        <title>The Physcomitrella genome reveals evolutionary insights into the conquest of land by plants.</title>
        <authorList>
            <person name="Rensing S."/>
            <person name="Lang D."/>
            <person name="Zimmer A."/>
            <person name="Terry A."/>
            <person name="Salamov A."/>
            <person name="Shapiro H."/>
            <person name="Nishiyama T."/>
            <person name="Perroud P.-F."/>
            <person name="Lindquist E."/>
            <person name="Kamisugi Y."/>
            <person name="Tanahashi T."/>
            <person name="Sakakibara K."/>
            <person name="Fujita T."/>
            <person name="Oishi K."/>
            <person name="Shin-I T."/>
            <person name="Kuroki Y."/>
            <person name="Toyoda A."/>
            <person name="Suzuki Y."/>
            <person name="Hashimoto A."/>
            <person name="Yamaguchi K."/>
            <person name="Sugano A."/>
            <person name="Kohara Y."/>
            <person name="Fujiyama A."/>
            <person name="Anterola A."/>
            <person name="Aoki S."/>
            <person name="Ashton N."/>
            <person name="Barbazuk W.B."/>
            <person name="Barker E."/>
            <person name="Bennetzen J."/>
            <person name="Bezanilla M."/>
            <person name="Blankenship R."/>
            <person name="Cho S.H."/>
            <person name="Dutcher S."/>
            <person name="Estelle M."/>
            <person name="Fawcett J.A."/>
            <person name="Gundlach H."/>
            <person name="Hanada K."/>
            <person name="Heyl A."/>
            <person name="Hicks K.A."/>
            <person name="Hugh J."/>
            <person name="Lohr M."/>
            <person name="Mayer K."/>
            <person name="Melkozernov A."/>
            <person name="Murata T."/>
            <person name="Nelson D."/>
            <person name="Pils B."/>
            <person name="Prigge M."/>
            <person name="Reiss B."/>
            <person name="Renner T."/>
            <person name="Rombauts S."/>
            <person name="Rushton P."/>
            <person name="Sanderfoot A."/>
            <person name="Schween G."/>
            <person name="Shiu S.-H."/>
            <person name="Stueber K."/>
            <person name="Theodoulou F.L."/>
            <person name="Tu H."/>
            <person name="Van de Peer Y."/>
            <person name="Verrier P.J."/>
            <person name="Waters E."/>
            <person name="Wood A."/>
            <person name="Yang L."/>
            <person name="Cove D."/>
            <person name="Cuming A."/>
            <person name="Hasebe M."/>
            <person name="Lucas S."/>
            <person name="Mishler D.B."/>
            <person name="Reski R."/>
            <person name="Grigoriev I."/>
            <person name="Quatrano R.S."/>
            <person name="Boore J.L."/>
        </authorList>
    </citation>
    <scope>NUCLEOTIDE SEQUENCE [LARGE SCALE GENOMIC DNA]</scope>
    <source>
        <strain evidence="10 11">cv. Gransden 2004</strain>
    </source>
</reference>
<dbReference type="Pfam" id="PF13806">
    <property type="entry name" value="Rieske_2"/>
    <property type="match status" value="1"/>
</dbReference>
<dbReference type="GeneID" id="112283070"/>
<evidence type="ECO:0000256" key="2">
    <source>
        <dbReference type="ARBA" id="ARBA00022723"/>
    </source>
</evidence>
<evidence type="ECO:0000313" key="10">
    <source>
        <dbReference type="EnsemblPlants" id="Pp3c6_9090V3.1"/>
    </source>
</evidence>
<dbReference type="Gramene" id="Pp3c6_9090V3.1">
    <property type="protein sequence ID" value="Pp3c6_9090V3.1"/>
    <property type="gene ID" value="Pp3c6_9090"/>
</dbReference>
<dbReference type="STRING" id="3218.A0A2K1KEX8"/>
<accession>A0A2K1KEX8</accession>